<dbReference type="OrthoDB" id="7870344at2759"/>
<dbReference type="Proteomes" id="UP000002282">
    <property type="component" value="Chromosome 3R"/>
</dbReference>
<keyword evidence="4" id="KW-1185">Reference proteome</keyword>
<dbReference type="eggNOG" id="ENOG502T9SX">
    <property type="taxonomic scope" value="Eukaryota"/>
</dbReference>
<feature type="compositionally biased region" description="Low complexity" evidence="1">
    <location>
        <begin position="82"/>
        <end position="122"/>
    </location>
</feature>
<name>B4PLM6_DROYA</name>
<evidence type="ECO:0000256" key="1">
    <source>
        <dbReference type="SAM" id="MobiDB-lite"/>
    </source>
</evidence>
<dbReference type="PhylomeDB" id="B4PLM6"/>
<dbReference type="AlphaFoldDB" id="B4PLM6"/>
<reference evidence="3 4" key="1">
    <citation type="journal article" date="2007" name="Nature">
        <title>Evolution of genes and genomes on the Drosophila phylogeny.</title>
        <authorList>
            <consortium name="Drosophila 12 Genomes Consortium"/>
            <person name="Clark A.G."/>
            <person name="Eisen M.B."/>
            <person name="Smith D.R."/>
            <person name="Bergman C.M."/>
            <person name="Oliver B."/>
            <person name="Markow T.A."/>
            <person name="Kaufman T.C."/>
            <person name="Kellis M."/>
            <person name="Gelbart W."/>
            <person name="Iyer V.N."/>
            <person name="Pollard D.A."/>
            <person name="Sackton T.B."/>
            <person name="Larracuente A.M."/>
            <person name="Singh N.D."/>
            <person name="Abad J.P."/>
            <person name="Abt D.N."/>
            <person name="Adryan B."/>
            <person name="Aguade M."/>
            <person name="Akashi H."/>
            <person name="Anderson W.W."/>
            <person name="Aquadro C.F."/>
            <person name="Ardell D.H."/>
            <person name="Arguello R."/>
            <person name="Artieri C.G."/>
            <person name="Barbash D.A."/>
            <person name="Barker D."/>
            <person name="Barsanti P."/>
            <person name="Batterham P."/>
            <person name="Batzoglou S."/>
            <person name="Begun D."/>
            <person name="Bhutkar A."/>
            <person name="Blanco E."/>
            <person name="Bosak S.A."/>
            <person name="Bradley R.K."/>
            <person name="Brand A.D."/>
            <person name="Brent M.R."/>
            <person name="Brooks A.N."/>
            <person name="Brown R.H."/>
            <person name="Butlin R.K."/>
            <person name="Caggese C."/>
            <person name="Calvi B.R."/>
            <person name="Bernardo de Carvalho A."/>
            <person name="Caspi A."/>
            <person name="Castrezana S."/>
            <person name="Celniker S.E."/>
            <person name="Chang J.L."/>
            <person name="Chapple C."/>
            <person name="Chatterji S."/>
            <person name="Chinwalla A."/>
            <person name="Civetta A."/>
            <person name="Clifton S.W."/>
            <person name="Comeron J.M."/>
            <person name="Costello J.C."/>
            <person name="Coyne J.A."/>
            <person name="Daub J."/>
            <person name="David R.G."/>
            <person name="Delcher A.L."/>
            <person name="Delehaunty K."/>
            <person name="Do C.B."/>
            <person name="Ebling H."/>
            <person name="Edwards K."/>
            <person name="Eickbush T."/>
            <person name="Evans J.D."/>
            <person name="Filipski A."/>
            <person name="Findeiss S."/>
            <person name="Freyhult E."/>
            <person name="Fulton L."/>
            <person name="Fulton R."/>
            <person name="Garcia A.C."/>
            <person name="Gardiner A."/>
            <person name="Garfield D.A."/>
            <person name="Garvin B.E."/>
            <person name="Gibson G."/>
            <person name="Gilbert D."/>
            <person name="Gnerre S."/>
            <person name="Godfrey J."/>
            <person name="Good R."/>
            <person name="Gotea V."/>
            <person name="Gravely B."/>
            <person name="Greenberg A.J."/>
            <person name="Griffiths-Jones S."/>
            <person name="Gross S."/>
            <person name="Guigo R."/>
            <person name="Gustafson E.A."/>
            <person name="Haerty W."/>
            <person name="Hahn M.W."/>
            <person name="Halligan D.L."/>
            <person name="Halpern A.L."/>
            <person name="Halter G.M."/>
            <person name="Han M.V."/>
            <person name="Heger A."/>
            <person name="Hillier L."/>
            <person name="Hinrichs A.S."/>
            <person name="Holmes I."/>
            <person name="Hoskins R.A."/>
            <person name="Hubisz M.J."/>
            <person name="Hultmark D."/>
            <person name="Huntley M.A."/>
            <person name="Jaffe D.B."/>
            <person name="Jagadeeshan S."/>
            <person name="Jeck W.R."/>
            <person name="Johnson J."/>
            <person name="Jones C.D."/>
            <person name="Jordan W.C."/>
            <person name="Karpen G.H."/>
            <person name="Kataoka E."/>
            <person name="Keightley P.D."/>
            <person name="Kheradpour P."/>
            <person name="Kirkness E.F."/>
            <person name="Koerich L.B."/>
            <person name="Kristiansen K."/>
            <person name="Kudrna D."/>
            <person name="Kulathinal R.J."/>
            <person name="Kumar S."/>
            <person name="Kwok R."/>
            <person name="Lander E."/>
            <person name="Langley C.H."/>
            <person name="Lapoint R."/>
            <person name="Lazzaro B.P."/>
            <person name="Lee S.J."/>
            <person name="Levesque L."/>
            <person name="Li R."/>
            <person name="Lin C.F."/>
            <person name="Lin M.F."/>
            <person name="Lindblad-Toh K."/>
            <person name="Llopart A."/>
            <person name="Long M."/>
            <person name="Low L."/>
            <person name="Lozovsky E."/>
            <person name="Lu J."/>
            <person name="Luo M."/>
            <person name="Machado C.A."/>
            <person name="Makalowski W."/>
            <person name="Marzo M."/>
            <person name="Matsuda M."/>
            <person name="Matzkin L."/>
            <person name="McAllister B."/>
            <person name="McBride C.S."/>
            <person name="McKernan B."/>
            <person name="McKernan K."/>
            <person name="Mendez-Lago M."/>
            <person name="Minx P."/>
            <person name="Mollenhauer M.U."/>
            <person name="Montooth K."/>
            <person name="Mount S.M."/>
            <person name="Mu X."/>
            <person name="Myers E."/>
            <person name="Negre B."/>
            <person name="Newfeld S."/>
            <person name="Nielsen R."/>
            <person name="Noor M.A."/>
            <person name="O'Grady P."/>
            <person name="Pachter L."/>
            <person name="Papaceit M."/>
            <person name="Parisi M.J."/>
            <person name="Parisi M."/>
            <person name="Parts L."/>
            <person name="Pedersen J.S."/>
            <person name="Pesole G."/>
            <person name="Phillippy A.M."/>
            <person name="Ponting C.P."/>
            <person name="Pop M."/>
            <person name="Porcelli D."/>
            <person name="Powell J.R."/>
            <person name="Prohaska S."/>
            <person name="Pruitt K."/>
            <person name="Puig M."/>
            <person name="Quesneville H."/>
            <person name="Ram K.R."/>
            <person name="Rand D."/>
            <person name="Rasmussen M.D."/>
            <person name="Reed L.K."/>
            <person name="Reenan R."/>
            <person name="Reily A."/>
            <person name="Remington K.A."/>
            <person name="Rieger T.T."/>
            <person name="Ritchie M.G."/>
            <person name="Robin C."/>
            <person name="Rogers Y.H."/>
            <person name="Rohde C."/>
            <person name="Rozas J."/>
            <person name="Rubenfield M.J."/>
            <person name="Ruiz A."/>
            <person name="Russo S."/>
            <person name="Salzberg S.L."/>
            <person name="Sanchez-Gracia A."/>
            <person name="Saranga D.J."/>
            <person name="Sato H."/>
            <person name="Schaeffer S.W."/>
            <person name="Schatz M.C."/>
            <person name="Schlenke T."/>
            <person name="Schwartz R."/>
            <person name="Segarra C."/>
            <person name="Singh R.S."/>
            <person name="Sirot L."/>
            <person name="Sirota M."/>
            <person name="Sisneros N.B."/>
            <person name="Smith C.D."/>
            <person name="Smith T.F."/>
            <person name="Spieth J."/>
            <person name="Stage D.E."/>
            <person name="Stark A."/>
            <person name="Stephan W."/>
            <person name="Strausberg R.L."/>
            <person name="Strempel S."/>
            <person name="Sturgill D."/>
            <person name="Sutton G."/>
            <person name="Sutton G.G."/>
            <person name="Tao W."/>
            <person name="Teichmann S."/>
            <person name="Tobari Y.N."/>
            <person name="Tomimura Y."/>
            <person name="Tsolas J.M."/>
            <person name="Valente V.L."/>
            <person name="Venter E."/>
            <person name="Venter J.C."/>
            <person name="Vicario S."/>
            <person name="Vieira F.G."/>
            <person name="Vilella A.J."/>
            <person name="Villasante A."/>
            <person name="Walenz B."/>
            <person name="Wang J."/>
            <person name="Wasserman M."/>
            <person name="Watts T."/>
            <person name="Wilson D."/>
            <person name="Wilson R.K."/>
            <person name="Wing R.A."/>
            <person name="Wolfner M.F."/>
            <person name="Wong A."/>
            <person name="Wong G.K."/>
            <person name="Wu C.I."/>
            <person name="Wu G."/>
            <person name="Yamamoto D."/>
            <person name="Yang H.P."/>
            <person name="Yang S.P."/>
            <person name="Yorke J.A."/>
            <person name="Yoshida K."/>
            <person name="Zdobnov E."/>
            <person name="Zhang P."/>
            <person name="Zhang Y."/>
            <person name="Zimin A.V."/>
            <person name="Baldwin J."/>
            <person name="Abdouelleil A."/>
            <person name="Abdulkadir J."/>
            <person name="Abebe A."/>
            <person name="Abera B."/>
            <person name="Abreu J."/>
            <person name="Acer S.C."/>
            <person name="Aftuck L."/>
            <person name="Alexander A."/>
            <person name="An P."/>
            <person name="Anderson E."/>
            <person name="Anderson S."/>
            <person name="Arachi H."/>
            <person name="Azer M."/>
            <person name="Bachantsang P."/>
            <person name="Barry A."/>
            <person name="Bayul T."/>
            <person name="Berlin A."/>
            <person name="Bessette D."/>
            <person name="Bloom T."/>
            <person name="Blye J."/>
            <person name="Boguslavskiy L."/>
            <person name="Bonnet C."/>
            <person name="Boukhgalter B."/>
            <person name="Bourzgui I."/>
            <person name="Brown A."/>
            <person name="Cahill P."/>
            <person name="Channer S."/>
            <person name="Cheshatsang Y."/>
            <person name="Chuda L."/>
            <person name="Citroen M."/>
            <person name="Collymore A."/>
            <person name="Cooke P."/>
            <person name="Costello M."/>
            <person name="D'Aco K."/>
            <person name="Daza R."/>
            <person name="De Haan G."/>
            <person name="DeGray S."/>
            <person name="DeMaso C."/>
            <person name="Dhargay N."/>
            <person name="Dooley K."/>
            <person name="Dooley E."/>
            <person name="Doricent M."/>
            <person name="Dorje P."/>
            <person name="Dorjee K."/>
            <person name="Dupes A."/>
            <person name="Elong R."/>
            <person name="Falk J."/>
            <person name="Farina A."/>
            <person name="Faro S."/>
            <person name="Ferguson D."/>
            <person name="Fisher S."/>
            <person name="Foley C.D."/>
            <person name="Franke A."/>
            <person name="Friedrich D."/>
            <person name="Gadbois L."/>
            <person name="Gearin G."/>
            <person name="Gearin C.R."/>
            <person name="Giannoukos G."/>
            <person name="Goode T."/>
            <person name="Graham J."/>
            <person name="Grandbois E."/>
            <person name="Grewal S."/>
            <person name="Gyaltsen K."/>
            <person name="Hafez N."/>
            <person name="Hagos B."/>
            <person name="Hall J."/>
            <person name="Henson C."/>
            <person name="Hollinger A."/>
            <person name="Honan T."/>
            <person name="Huard M.D."/>
            <person name="Hughes L."/>
            <person name="Hurhula B."/>
            <person name="Husby M.E."/>
            <person name="Kamat A."/>
            <person name="Kanga B."/>
            <person name="Kashin S."/>
            <person name="Khazanovich D."/>
            <person name="Kisner P."/>
            <person name="Lance K."/>
            <person name="Lara M."/>
            <person name="Lee W."/>
            <person name="Lennon N."/>
            <person name="Letendre F."/>
            <person name="LeVine R."/>
            <person name="Lipovsky A."/>
            <person name="Liu X."/>
            <person name="Liu J."/>
            <person name="Liu S."/>
            <person name="Lokyitsang T."/>
            <person name="Lokyitsang Y."/>
            <person name="Lubonja R."/>
            <person name="Lui A."/>
            <person name="MacDonald P."/>
            <person name="Magnisalis V."/>
            <person name="Maru K."/>
            <person name="Matthews C."/>
            <person name="McCusker W."/>
            <person name="McDonough S."/>
            <person name="Mehta T."/>
            <person name="Meldrim J."/>
            <person name="Meneus L."/>
            <person name="Mihai O."/>
            <person name="Mihalev A."/>
            <person name="Mihova T."/>
            <person name="Mittelman R."/>
            <person name="Mlenga V."/>
            <person name="Montmayeur A."/>
            <person name="Mulrain L."/>
            <person name="Navidi A."/>
            <person name="Naylor J."/>
            <person name="Negash T."/>
            <person name="Nguyen T."/>
            <person name="Nguyen N."/>
            <person name="Nicol R."/>
            <person name="Norbu C."/>
            <person name="Norbu N."/>
            <person name="Novod N."/>
            <person name="O'Neill B."/>
            <person name="Osman S."/>
            <person name="Markiewicz E."/>
            <person name="Oyono O.L."/>
            <person name="Patti C."/>
            <person name="Phunkhang P."/>
            <person name="Pierre F."/>
            <person name="Priest M."/>
            <person name="Raghuraman S."/>
            <person name="Rege F."/>
            <person name="Reyes R."/>
            <person name="Rise C."/>
            <person name="Rogov P."/>
            <person name="Ross K."/>
            <person name="Ryan E."/>
            <person name="Settipalli S."/>
            <person name="Shea T."/>
            <person name="Sherpa N."/>
            <person name="Shi L."/>
            <person name="Shih D."/>
            <person name="Sparrow T."/>
            <person name="Spaulding J."/>
            <person name="Stalker J."/>
            <person name="Stange-Thomann N."/>
            <person name="Stavropoulos S."/>
            <person name="Stone C."/>
            <person name="Strader C."/>
            <person name="Tesfaye S."/>
            <person name="Thomson T."/>
            <person name="Thoulutsang Y."/>
            <person name="Thoulutsang D."/>
            <person name="Topham K."/>
            <person name="Topping I."/>
            <person name="Tsamla T."/>
            <person name="Vassiliev H."/>
            <person name="Vo A."/>
            <person name="Wangchuk T."/>
            <person name="Wangdi T."/>
            <person name="Weiand M."/>
            <person name="Wilkinson J."/>
            <person name="Wilson A."/>
            <person name="Yadav S."/>
            <person name="Young G."/>
            <person name="Yu Q."/>
            <person name="Zembek L."/>
            <person name="Zhong D."/>
            <person name="Zimmer A."/>
            <person name="Zwirko Z."/>
            <person name="Jaffe D.B."/>
            <person name="Alvarez P."/>
            <person name="Brockman W."/>
            <person name="Butler J."/>
            <person name="Chin C."/>
            <person name="Gnerre S."/>
            <person name="Grabherr M."/>
            <person name="Kleber M."/>
            <person name="Mauceli E."/>
            <person name="MacCallum I."/>
        </authorList>
    </citation>
    <scope>NUCLEOTIDE SEQUENCE [LARGE SCALE GENOMIC DNA]</scope>
    <source>
        <strain evidence="4">Tai18E2 / Tucson 14021-0261.01</strain>
    </source>
</reference>
<organism evidence="3 4">
    <name type="scientific">Drosophila yakuba</name>
    <name type="common">Fruit fly</name>
    <dbReference type="NCBI Taxonomy" id="7245"/>
    <lineage>
        <taxon>Eukaryota</taxon>
        <taxon>Metazoa</taxon>
        <taxon>Ecdysozoa</taxon>
        <taxon>Arthropoda</taxon>
        <taxon>Hexapoda</taxon>
        <taxon>Insecta</taxon>
        <taxon>Pterygota</taxon>
        <taxon>Neoptera</taxon>
        <taxon>Endopterygota</taxon>
        <taxon>Diptera</taxon>
        <taxon>Brachycera</taxon>
        <taxon>Muscomorpha</taxon>
        <taxon>Ephydroidea</taxon>
        <taxon>Drosophilidae</taxon>
        <taxon>Drosophila</taxon>
        <taxon>Sophophora</taxon>
    </lineage>
</organism>
<accession>B4PLM6</accession>
<feature type="chain" id="PRO_5002822212" evidence="2">
    <location>
        <begin position="21"/>
        <end position="260"/>
    </location>
</feature>
<dbReference type="KEGG" id="dya:Dyak_GE24050"/>
<evidence type="ECO:0000313" key="3">
    <source>
        <dbReference type="EMBL" id="EDW97975.1"/>
    </source>
</evidence>
<reference evidence="3 4" key="2">
    <citation type="journal article" date="2007" name="PLoS Biol.">
        <title>Principles of genome evolution in the Drosophila melanogaster species group.</title>
        <authorList>
            <person name="Ranz J.M."/>
            <person name="Maurin D."/>
            <person name="Chan Y.S."/>
            <person name="von Grotthuss M."/>
            <person name="Hillier L.W."/>
            <person name="Roote J."/>
            <person name="Ashburner M."/>
            <person name="Bergman C.M."/>
        </authorList>
    </citation>
    <scope>NUCLEOTIDE SEQUENCE [LARGE SCALE GENOMIC DNA]</scope>
    <source>
        <strain evidence="4">Tai18E2 / Tucson 14021-0261.01</strain>
    </source>
</reference>
<gene>
    <name evidence="3" type="primary">Dyak\GE24050</name>
    <name evidence="3" type="synonym">dyak_GLEANR_7782</name>
    <name evidence="3" type="synonym">GE24050</name>
    <name evidence="3" type="ORF">Dyak_GE24050</name>
</gene>
<dbReference type="OMA" id="MYPNWLV"/>
<feature type="region of interest" description="Disordered" evidence="1">
    <location>
        <begin position="81"/>
        <end position="123"/>
    </location>
</feature>
<feature type="signal peptide" evidence="2">
    <location>
        <begin position="1"/>
        <end position="20"/>
    </location>
</feature>
<sequence length="260" mass="28031">MYSNWLVLLHLPLVCLGVGSQIFAQPLTKHQNTGSSILSINRAEGQKIEQAALLQHLQQITGSEALAPLLHELLGQTVPNWQQPQQQQKQQQLYPQQQQKQQQHYQQQQPKQQQQQATNQPQREQRQHFFVYENGAGQPPQILAGFNGVNVQPEQPGQQLRLQPKPIQTAQQYEGVGPKVVKAPPAAAAVWAPRVESHPPPSPSAATAAPASCQLSSNPSEIAAAASSLTATPTALCPPPAGGQKTIPLLSATALKATAG</sequence>
<dbReference type="HOGENOM" id="CLU_1050774_0_0_1"/>
<dbReference type="EMBL" id="CM000160">
    <property type="protein sequence ID" value="EDW97975.1"/>
    <property type="molecule type" value="Genomic_DNA"/>
</dbReference>
<proteinExistence type="predicted"/>
<protein>
    <submittedName>
        <fullName evidence="3">Uncharacterized protein</fullName>
    </submittedName>
</protein>
<evidence type="ECO:0000256" key="2">
    <source>
        <dbReference type="SAM" id="SignalP"/>
    </source>
</evidence>
<keyword evidence="2" id="KW-0732">Signal</keyword>
<evidence type="ECO:0000313" key="4">
    <source>
        <dbReference type="Proteomes" id="UP000002282"/>
    </source>
</evidence>